<dbReference type="EMBL" id="QUBQ01000001">
    <property type="protein sequence ID" value="REK77005.1"/>
    <property type="molecule type" value="Genomic_DNA"/>
</dbReference>
<keyword evidence="2" id="KW-1185">Reference proteome</keyword>
<evidence type="ECO:0000313" key="1">
    <source>
        <dbReference type="EMBL" id="REK77005.1"/>
    </source>
</evidence>
<sequence>MMRQLGTILLVFLVILVLTACQPSNLSKTKLSDKEPDGSNKPAIEIQGPMTVSQNPLFAYVGEYIYLDVVLVDGRYYEDWNPSPFMGRNWQGSFQFLIRDADDHILHRSDIENTFFQQVNQFFDLSFADYNGDGDIDFALGQYGTSNGNIYHLYTIREDHSIDKLEIAGRQELFASGGSRNSIELQAWGDHGFELDYYDNSIGKTFTNRYTWENNQFKLQETSEK</sequence>
<dbReference type="SUPFAM" id="SSF69318">
    <property type="entry name" value="Integrin alpha N-terminal domain"/>
    <property type="match status" value="1"/>
</dbReference>
<accession>A0A371PLY5</accession>
<dbReference type="OrthoDB" id="2517683at2"/>
<proteinExistence type="predicted"/>
<dbReference type="PROSITE" id="PS51257">
    <property type="entry name" value="PROKAR_LIPOPROTEIN"/>
    <property type="match status" value="1"/>
</dbReference>
<gene>
    <name evidence="1" type="ORF">DX130_08340</name>
</gene>
<protein>
    <recommendedName>
        <fullName evidence="3">VCBS repeat-containing protein</fullName>
    </recommendedName>
</protein>
<name>A0A371PLY5_9BACL</name>
<dbReference type="Proteomes" id="UP000261905">
    <property type="component" value="Unassembled WGS sequence"/>
</dbReference>
<evidence type="ECO:0000313" key="2">
    <source>
        <dbReference type="Proteomes" id="UP000261905"/>
    </source>
</evidence>
<evidence type="ECO:0008006" key="3">
    <source>
        <dbReference type="Google" id="ProtNLM"/>
    </source>
</evidence>
<dbReference type="AlphaFoldDB" id="A0A371PLY5"/>
<comment type="caution">
    <text evidence="1">The sequence shown here is derived from an EMBL/GenBank/DDBJ whole genome shotgun (WGS) entry which is preliminary data.</text>
</comment>
<dbReference type="InterPro" id="IPR028994">
    <property type="entry name" value="Integrin_alpha_N"/>
</dbReference>
<reference evidence="1 2" key="1">
    <citation type="submission" date="2018-08" db="EMBL/GenBank/DDBJ databases">
        <title>Paenibacillus sp. M4BSY-1, whole genome shotgun sequence.</title>
        <authorList>
            <person name="Tuo L."/>
        </authorList>
    </citation>
    <scope>NUCLEOTIDE SEQUENCE [LARGE SCALE GENOMIC DNA]</scope>
    <source>
        <strain evidence="1 2">M4BSY-1</strain>
    </source>
</reference>
<organism evidence="1 2">
    <name type="scientific">Paenibacillus paeoniae</name>
    <dbReference type="NCBI Taxonomy" id="2292705"/>
    <lineage>
        <taxon>Bacteria</taxon>
        <taxon>Bacillati</taxon>
        <taxon>Bacillota</taxon>
        <taxon>Bacilli</taxon>
        <taxon>Bacillales</taxon>
        <taxon>Paenibacillaceae</taxon>
        <taxon>Paenibacillus</taxon>
    </lineage>
</organism>
<dbReference type="RefSeq" id="WP_116044317.1">
    <property type="nucleotide sequence ID" value="NZ_QUBQ01000001.1"/>
</dbReference>